<dbReference type="Proteomes" id="UP000276133">
    <property type="component" value="Unassembled WGS sequence"/>
</dbReference>
<comment type="caution">
    <text evidence="1">The sequence shown here is derived from an EMBL/GenBank/DDBJ whole genome shotgun (WGS) entry which is preliminary data.</text>
</comment>
<evidence type="ECO:0000313" key="2">
    <source>
        <dbReference type="Proteomes" id="UP000276133"/>
    </source>
</evidence>
<dbReference type="AlphaFoldDB" id="A0A3M7S9K0"/>
<name>A0A3M7S9K0_BRAPC</name>
<sequence length="121" mass="13922">MLKYQIICSNQIDRSLRFGIPCSFESVYQIKSDNDYIKLGPVLKKYLCTHIFIGKIMYKSAFSITTSKDDKLIKDLWSKNCANISSTIAPKFISQTNMSTSNYSLKPKVYPLIGKFLLDFR</sequence>
<protein>
    <submittedName>
        <fullName evidence="1">Uncharacterized protein</fullName>
    </submittedName>
</protein>
<keyword evidence="2" id="KW-1185">Reference proteome</keyword>
<accession>A0A3M7S9K0</accession>
<evidence type="ECO:0000313" key="1">
    <source>
        <dbReference type="EMBL" id="RNA32441.1"/>
    </source>
</evidence>
<reference evidence="1 2" key="1">
    <citation type="journal article" date="2018" name="Sci. Rep.">
        <title>Genomic signatures of local adaptation to the degree of environmental predictability in rotifers.</title>
        <authorList>
            <person name="Franch-Gras L."/>
            <person name="Hahn C."/>
            <person name="Garcia-Roger E.M."/>
            <person name="Carmona M.J."/>
            <person name="Serra M."/>
            <person name="Gomez A."/>
        </authorList>
    </citation>
    <scope>NUCLEOTIDE SEQUENCE [LARGE SCALE GENOMIC DNA]</scope>
    <source>
        <strain evidence="1">HYR1</strain>
    </source>
</reference>
<proteinExistence type="predicted"/>
<dbReference type="EMBL" id="REGN01001796">
    <property type="protein sequence ID" value="RNA32441.1"/>
    <property type="molecule type" value="Genomic_DNA"/>
</dbReference>
<gene>
    <name evidence="1" type="ORF">BpHYR1_043865</name>
</gene>
<organism evidence="1 2">
    <name type="scientific">Brachionus plicatilis</name>
    <name type="common">Marine rotifer</name>
    <name type="synonym">Brachionus muelleri</name>
    <dbReference type="NCBI Taxonomy" id="10195"/>
    <lineage>
        <taxon>Eukaryota</taxon>
        <taxon>Metazoa</taxon>
        <taxon>Spiralia</taxon>
        <taxon>Gnathifera</taxon>
        <taxon>Rotifera</taxon>
        <taxon>Eurotatoria</taxon>
        <taxon>Monogononta</taxon>
        <taxon>Pseudotrocha</taxon>
        <taxon>Ploima</taxon>
        <taxon>Brachionidae</taxon>
        <taxon>Brachionus</taxon>
    </lineage>
</organism>